<dbReference type="Proteomes" id="UP001203058">
    <property type="component" value="Unassembled WGS sequence"/>
</dbReference>
<evidence type="ECO:0000256" key="1">
    <source>
        <dbReference type="ARBA" id="ARBA00022679"/>
    </source>
</evidence>
<keyword evidence="4" id="KW-1185">Reference proteome</keyword>
<feature type="domain" description="AB hydrolase-1" evidence="2">
    <location>
        <begin position="77"/>
        <end position="320"/>
    </location>
</feature>
<dbReference type="PANTHER" id="PTHR32268:SF11">
    <property type="entry name" value="HOMOSERINE O-ACETYLTRANSFERASE"/>
    <property type="match status" value="1"/>
</dbReference>
<dbReference type="PANTHER" id="PTHR32268">
    <property type="entry name" value="HOMOSERINE O-ACETYLTRANSFERASE"/>
    <property type="match status" value="1"/>
</dbReference>
<keyword evidence="3" id="KW-0378">Hydrolase</keyword>
<organism evidence="3 4">
    <name type="scientific">Sphingomonas telluris</name>
    <dbReference type="NCBI Taxonomy" id="2907998"/>
    <lineage>
        <taxon>Bacteria</taxon>
        <taxon>Pseudomonadati</taxon>
        <taxon>Pseudomonadota</taxon>
        <taxon>Alphaproteobacteria</taxon>
        <taxon>Sphingomonadales</taxon>
        <taxon>Sphingomonadaceae</taxon>
        <taxon>Sphingomonas</taxon>
    </lineage>
</organism>
<gene>
    <name evidence="3" type="ORF">LZ016_08120</name>
</gene>
<keyword evidence="1" id="KW-0808">Transferase</keyword>
<dbReference type="InterPro" id="IPR008220">
    <property type="entry name" value="HAT_MetX-like"/>
</dbReference>
<dbReference type="GO" id="GO:0016787">
    <property type="term" value="F:hydrolase activity"/>
    <property type="evidence" value="ECO:0007669"/>
    <property type="project" value="UniProtKB-KW"/>
</dbReference>
<dbReference type="RefSeq" id="WP_241446886.1">
    <property type="nucleotide sequence ID" value="NZ_JAKZHW010000001.1"/>
</dbReference>
<dbReference type="InterPro" id="IPR000073">
    <property type="entry name" value="AB_hydrolase_1"/>
</dbReference>
<proteinExistence type="predicted"/>
<accession>A0ABS9VM83</accession>
<dbReference type="SUPFAM" id="SSF53474">
    <property type="entry name" value="alpha/beta-Hydrolases"/>
    <property type="match status" value="1"/>
</dbReference>
<dbReference type="EMBL" id="JAKZHW010000001">
    <property type="protein sequence ID" value="MCH8616062.1"/>
    <property type="molecule type" value="Genomic_DNA"/>
</dbReference>
<evidence type="ECO:0000313" key="4">
    <source>
        <dbReference type="Proteomes" id="UP001203058"/>
    </source>
</evidence>
<comment type="caution">
    <text evidence="3">The sequence shown here is derived from an EMBL/GenBank/DDBJ whole genome shotgun (WGS) entry which is preliminary data.</text>
</comment>
<dbReference type="InterPro" id="IPR029058">
    <property type="entry name" value="AB_hydrolase_fold"/>
</dbReference>
<evidence type="ECO:0000313" key="3">
    <source>
        <dbReference type="EMBL" id="MCH8616062.1"/>
    </source>
</evidence>
<dbReference type="Gene3D" id="3.40.50.1820">
    <property type="entry name" value="alpha/beta hydrolase"/>
    <property type="match status" value="1"/>
</dbReference>
<evidence type="ECO:0000259" key="2">
    <source>
        <dbReference type="Pfam" id="PF00561"/>
    </source>
</evidence>
<name>A0ABS9VM83_9SPHN</name>
<reference evidence="3 4" key="1">
    <citation type="submission" date="2022-03" db="EMBL/GenBank/DDBJ databases">
        <authorList>
            <person name="Jo J.-H."/>
            <person name="Im W.-T."/>
        </authorList>
    </citation>
    <scope>NUCLEOTIDE SEQUENCE [LARGE SCALE GENOMIC DNA]</scope>
    <source>
        <strain evidence="3 4">SM33</strain>
    </source>
</reference>
<sequence>MLPRLEIDSAQEIFSEGRCPEATPRAELALFDVPVPVALRQFGENVRASALGDPVNPPVVVLGGISANCFPALKPDGTPGWWSNLVGEGRSIDPSRFYIIGVDFAADDSGAAAPSTAHQAQVLAAALDVIKVDRPVVIVGASYGAMVGLALAEAKPELVERLVIVSAADEPHPASTAARELQRRIVALGQLAGCGDEALSIARGLAMLTYRTPEEFGERFEGGIEDDSTLCCSEPGAYLRSRGQAFRSVMSPGRFLSLSASIDRHGVDSSKVDAPCLIIGAESDQLVFAAQLRLLADRLGDKAELHLLDSLYGHDMFLKEAERVGRLIEPFLAARG</sequence>
<protein>
    <submittedName>
        <fullName evidence="3">Alpha/beta fold hydrolase</fullName>
    </submittedName>
</protein>
<dbReference type="Pfam" id="PF00561">
    <property type="entry name" value="Abhydrolase_1"/>
    <property type="match status" value="1"/>
</dbReference>